<gene>
    <name evidence="5" type="primary">LOC113696049</name>
</gene>
<proteinExistence type="predicted"/>
<dbReference type="RefSeq" id="XP_027071178.1">
    <property type="nucleotide sequence ID" value="XM_027215377.1"/>
</dbReference>
<keyword evidence="1" id="KW-0863">Zinc-finger</keyword>
<dbReference type="Pfam" id="PF14392">
    <property type="entry name" value="zf-CCHC_4"/>
    <property type="match status" value="1"/>
</dbReference>
<feature type="compositionally biased region" description="Basic and acidic residues" evidence="2">
    <location>
        <begin position="250"/>
        <end position="263"/>
    </location>
</feature>
<dbReference type="InterPro" id="IPR025558">
    <property type="entry name" value="DUF4283"/>
</dbReference>
<protein>
    <recommendedName>
        <fullName evidence="3">CCHC-type domain-containing protein</fullName>
    </recommendedName>
</protein>
<reference evidence="4" key="1">
    <citation type="journal article" date="2025" name="Foods">
        <title>Unveiling the Microbial Signatures of Arabica Coffee Cherries: Insights into Ripeness Specific Diversity, Functional Traits, and Implications for Quality and Safety.</title>
        <authorList>
            <consortium name="RefSeq"/>
            <person name="Tenea G.N."/>
            <person name="Cifuentes V."/>
            <person name="Reyes P."/>
            <person name="Cevallos-Vallejos M."/>
        </authorList>
    </citation>
    <scope>NUCLEOTIDE SEQUENCE [LARGE SCALE GENOMIC DNA]</scope>
</reference>
<evidence type="ECO:0000313" key="5">
    <source>
        <dbReference type="RefSeq" id="XP_027071178.1"/>
    </source>
</evidence>
<dbReference type="AlphaFoldDB" id="A0A6P6SYR8"/>
<accession>A0A6P6SYR8</accession>
<keyword evidence="1" id="KW-0862">Zinc</keyword>
<dbReference type="InterPro" id="IPR001878">
    <property type="entry name" value="Znf_CCHC"/>
</dbReference>
<dbReference type="InterPro" id="IPR025836">
    <property type="entry name" value="Zn_knuckle_CX2CX4HX4C"/>
</dbReference>
<dbReference type="OrthoDB" id="1938170at2759"/>
<dbReference type="PROSITE" id="PS50158">
    <property type="entry name" value="ZF_CCHC"/>
    <property type="match status" value="1"/>
</dbReference>
<dbReference type="PANTHER" id="PTHR31286">
    <property type="entry name" value="GLYCINE-RICH CELL WALL STRUCTURAL PROTEIN 1.8-LIKE"/>
    <property type="match status" value="1"/>
</dbReference>
<feature type="domain" description="CCHC-type" evidence="3">
    <location>
        <begin position="207"/>
        <end position="221"/>
    </location>
</feature>
<dbReference type="Proteomes" id="UP001652660">
    <property type="component" value="Chromosome 1e"/>
</dbReference>
<organism evidence="4 5">
    <name type="scientific">Coffea arabica</name>
    <name type="common">Arabian coffee</name>
    <dbReference type="NCBI Taxonomy" id="13443"/>
    <lineage>
        <taxon>Eukaryota</taxon>
        <taxon>Viridiplantae</taxon>
        <taxon>Streptophyta</taxon>
        <taxon>Embryophyta</taxon>
        <taxon>Tracheophyta</taxon>
        <taxon>Spermatophyta</taxon>
        <taxon>Magnoliopsida</taxon>
        <taxon>eudicotyledons</taxon>
        <taxon>Gunneridae</taxon>
        <taxon>Pentapetalae</taxon>
        <taxon>asterids</taxon>
        <taxon>lamiids</taxon>
        <taxon>Gentianales</taxon>
        <taxon>Rubiaceae</taxon>
        <taxon>Ixoroideae</taxon>
        <taxon>Gardenieae complex</taxon>
        <taxon>Bertiereae - Coffeeae clade</taxon>
        <taxon>Coffeeae</taxon>
        <taxon>Coffea</taxon>
    </lineage>
</organism>
<dbReference type="InterPro" id="IPR040256">
    <property type="entry name" value="At4g02000-like"/>
</dbReference>
<dbReference type="GO" id="GO:0008270">
    <property type="term" value="F:zinc ion binding"/>
    <property type="evidence" value="ECO:0007669"/>
    <property type="project" value="UniProtKB-KW"/>
</dbReference>
<evidence type="ECO:0000259" key="3">
    <source>
        <dbReference type="PROSITE" id="PS50158"/>
    </source>
</evidence>
<evidence type="ECO:0000256" key="1">
    <source>
        <dbReference type="PROSITE-ProRule" id="PRU00047"/>
    </source>
</evidence>
<name>A0A6P6SYR8_COFAR</name>
<keyword evidence="1" id="KW-0479">Metal-binding</keyword>
<evidence type="ECO:0000256" key="2">
    <source>
        <dbReference type="SAM" id="MobiDB-lite"/>
    </source>
</evidence>
<keyword evidence="4" id="KW-1185">Reference proteome</keyword>
<reference evidence="5" key="2">
    <citation type="submission" date="2025-08" db="UniProtKB">
        <authorList>
            <consortium name="RefSeq"/>
        </authorList>
    </citation>
    <scope>IDENTIFICATION</scope>
    <source>
        <tissue evidence="5">Leaves</tissue>
    </source>
</reference>
<sequence length="316" mass="35865">MADELVDVFDRFDLSNKESSGISLDGVDEDIGNEECRKSLFGRVMGERITNFTGVKNFVSKVWGYPKNMVAVELGANLFQFNFSDGMDMERVLSGRPYTIDNQLLNIKPWVEGIDRQWEAFQKAHIWVQLWNLPVHWITKEIGVKIGGIFEEVEDIIIPMGGSKEGRHIKLKVVFNTGQPLLRGTVVKLGGQSIWVEFRYEKCPDFCYGCGVIGHSDKSCRHKSGTIRGSSKPQFGPWMRAQAKGASPIKRTEHRSEFPKDPKEPINAVAQKLLFEGEYLVNQVRDLDSSRTAIDRLKIARNEREDDLVLSGNERD</sequence>
<dbReference type="GeneID" id="113696049"/>
<dbReference type="GO" id="GO:0003676">
    <property type="term" value="F:nucleic acid binding"/>
    <property type="evidence" value="ECO:0007669"/>
    <property type="project" value="InterPro"/>
</dbReference>
<dbReference type="Pfam" id="PF14111">
    <property type="entry name" value="DUF4283"/>
    <property type="match status" value="1"/>
</dbReference>
<feature type="region of interest" description="Disordered" evidence="2">
    <location>
        <begin position="243"/>
        <end position="263"/>
    </location>
</feature>
<dbReference type="PANTHER" id="PTHR31286:SF178">
    <property type="entry name" value="DUF4283 DOMAIN-CONTAINING PROTEIN"/>
    <property type="match status" value="1"/>
</dbReference>
<evidence type="ECO:0000313" key="4">
    <source>
        <dbReference type="Proteomes" id="UP001652660"/>
    </source>
</evidence>